<feature type="transmembrane region" description="Helical" evidence="7">
    <location>
        <begin position="517"/>
        <end position="538"/>
    </location>
</feature>
<feature type="transmembrane region" description="Helical" evidence="7">
    <location>
        <begin position="480"/>
        <end position="502"/>
    </location>
</feature>
<dbReference type="GO" id="GO:0005774">
    <property type="term" value="C:vacuolar membrane"/>
    <property type="evidence" value="ECO:0007669"/>
    <property type="project" value="TreeGrafter"/>
</dbReference>
<keyword evidence="10" id="KW-1185">Reference proteome</keyword>
<feature type="transmembrane region" description="Helical" evidence="7">
    <location>
        <begin position="695"/>
        <end position="713"/>
    </location>
</feature>
<evidence type="ECO:0000256" key="1">
    <source>
        <dbReference type="ARBA" id="ARBA00004141"/>
    </source>
</evidence>
<dbReference type="EMBL" id="ML178819">
    <property type="protein sequence ID" value="TFL03773.1"/>
    <property type="molecule type" value="Genomic_DNA"/>
</dbReference>
<keyword evidence="3 7" id="KW-0812">Transmembrane</keyword>
<evidence type="ECO:0000256" key="5">
    <source>
        <dbReference type="ARBA" id="ARBA00023136"/>
    </source>
</evidence>
<feature type="domain" description="Amino acid transporter transmembrane" evidence="8">
    <location>
        <begin position="335"/>
        <end position="716"/>
    </location>
</feature>
<feature type="transmembrane region" description="Helical" evidence="7">
    <location>
        <begin position="363"/>
        <end position="387"/>
    </location>
</feature>
<organism evidence="9 10">
    <name type="scientific">Pterulicium gracile</name>
    <dbReference type="NCBI Taxonomy" id="1884261"/>
    <lineage>
        <taxon>Eukaryota</taxon>
        <taxon>Fungi</taxon>
        <taxon>Dikarya</taxon>
        <taxon>Basidiomycota</taxon>
        <taxon>Agaricomycotina</taxon>
        <taxon>Agaricomycetes</taxon>
        <taxon>Agaricomycetidae</taxon>
        <taxon>Agaricales</taxon>
        <taxon>Pleurotineae</taxon>
        <taxon>Pterulaceae</taxon>
        <taxon>Pterulicium</taxon>
    </lineage>
</organism>
<evidence type="ECO:0000256" key="4">
    <source>
        <dbReference type="ARBA" id="ARBA00022989"/>
    </source>
</evidence>
<feature type="region of interest" description="Disordered" evidence="6">
    <location>
        <begin position="137"/>
        <end position="181"/>
    </location>
</feature>
<dbReference type="GO" id="GO:0015179">
    <property type="term" value="F:L-amino acid transmembrane transporter activity"/>
    <property type="evidence" value="ECO:0007669"/>
    <property type="project" value="TreeGrafter"/>
</dbReference>
<protein>
    <submittedName>
        <fullName evidence="9">Transmembrane amino acid transporter protein-domain-containing protein</fullName>
    </submittedName>
</protein>
<feature type="transmembrane region" description="Helical" evidence="7">
    <location>
        <begin position="550"/>
        <end position="573"/>
    </location>
</feature>
<feature type="region of interest" description="Disordered" evidence="6">
    <location>
        <begin position="274"/>
        <end position="331"/>
    </location>
</feature>
<gene>
    <name evidence="9" type="ORF">BDV98DRAFT_602296</name>
</gene>
<evidence type="ECO:0000256" key="6">
    <source>
        <dbReference type="SAM" id="MobiDB-lite"/>
    </source>
</evidence>
<comment type="subcellular location">
    <subcellularLocation>
        <location evidence="1">Membrane</location>
        <topology evidence="1">Multi-pass membrane protein</topology>
    </subcellularLocation>
</comment>
<evidence type="ECO:0000313" key="9">
    <source>
        <dbReference type="EMBL" id="TFL03773.1"/>
    </source>
</evidence>
<dbReference type="Proteomes" id="UP000305067">
    <property type="component" value="Unassembled WGS sequence"/>
</dbReference>
<sequence length="741" mass="80635">MASPPSQPVTIKSPRSDVGAYFDDALSPTGRLSTTPDLRVIRAQYAGGTPPPQIPLRPGTTPTQGASSLNSGSIAPRVDLSRRSSYGSGVGGGSPGMRYGTPPTGTGEISNLALDGLTDEDKAKILRRHLVTPEDRRRVSIAASETDKPAVPGSSAQSRRSSGVPAQHVSFPAERENSDSFPIPYEAQGADVTHEVYKWHADQRKLGARQRAVSYAGIPAETDPAFEHIHEPGGFRRNYLMLRANEQGVEQPTVLNNFIDFLFIFGHFAGEDLEEDEDEDEDAMGEDTEGQAETDRLLTQGADDDQPSERTPLVRRSTLRRSRSRRRSVGHQGDASVTQAVLMLLKSFVGTGILFLGKAFANGGVLFSTVTIMIVALISLYSFLLLVKAKFAVPGSFGDIGGELYGPYMRYAILTSIVISQLGFCAAYTIFVAESLQAFILGVTHCLKLFPVQTFILLQVIFFLPMALIRDIAKLSTTALVADVFILAGLVYIFSTEIGIIVESGIADVALFNKKEFPLFIGTAVFSFEGIGLIVPITDSMREPHKFPRALTGVMIFVMFLFGGGGALSYLAYGSKIQTVVLVNLDPTKKMVQVTQFLYSMAILLSIPLQFFPAIRILETGLFTRSGKSSLRVKWQKNAFRFGLVAFSTVISFFGAADLDKFVAFVGSFACIPLCYIYPAMLHLRACARTRRERFLDYVMIAFGSLVAVYMTVQTIRLMVEPEPAGGPKFGNCPPPKSGDP</sequence>
<accession>A0A5C3QP66</accession>
<keyword evidence="4 7" id="KW-1133">Transmembrane helix</keyword>
<reference evidence="9 10" key="1">
    <citation type="journal article" date="2019" name="Nat. Ecol. Evol.">
        <title>Megaphylogeny resolves global patterns of mushroom evolution.</title>
        <authorList>
            <person name="Varga T."/>
            <person name="Krizsan K."/>
            <person name="Foldi C."/>
            <person name="Dima B."/>
            <person name="Sanchez-Garcia M."/>
            <person name="Sanchez-Ramirez S."/>
            <person name="Szollosi G.J."/>
            <person name="Szarkandi J.G."/>
            <person name="Papp V."/>
            <person name="Albert L."/>
            <person name="Andreopoulos W."/>
            <person name="Angelini C."/>
            <person name="Antonin V."/>
            <person name="Barry K.W."/>
            <person name="Bougher N.L."/>
            <person name="Buchanan P."/>
            <person name="Buyck B."/>
            <person name="Bense V."/>
            <person name="Catcheside P."/>
            <person name="Chovatia M."/>
            <person name="Cooper J."/>
            <person name="Damon W."/>
            <person name="Desjardin D."/>
            <person name="Finy P."/>
            <person name="Geml J."/>
            <person name="Haridas S."/>
            <person name="Hughes K."/>
            <person name="Justo A."/>
            <person name="Karasinski D."/>
            <person name="Kautmanova I."/>
            <person name="Kiss B."/>
            <person name="Kocsube S."/>
            <person name="Kotiranta H."/>
            <person name="LaButti K.M."/>
            <person name="Lechner B.E."/>
            <person name="Liimatainen K."/>
            <person name="Lipzen A."/>
            <person name="Lukacs Z."/>
            <person name="Mihaltcheva S."/>
            <person name="Morgado L.N."/>
            <person name="Niskanen T."/>
            <person name="Noordeloos M.E."/>
            <person name="Ohm R.A."/>
            <person name="Ortiz-Santana B."/>
            <person name="Ovrebo C."/>
            <person name="Racz N."/>
            <person name="Riley R."/>
            <person name="Savchenko A."/>
            <person name="Shiryaev A."/>
            <person name="Soop K."/>
            <person name="Spirin V."/>
            <person name="Szebenyi C."/>
            <person name="Tomsovsky M."/>
            <person name="Tulloss R.E."/>
            <person name="Uehling J."/>
            <person name="Grigoriev I.V."/>
            <person name="Vagvolgyi C."/>
            <person name="Papp T."/>
            <person name="Martin F.M."/>
            <person name="Miettinen O."/>
            <person name="Hibbett D.S."/>
            <person name="Nagy L.G."/>
        </authorList>
    </citation>
    <scope>NUCLEOTIDE SEQUENCE [LARGE SCALE GENOMIC DNA]</scope>
    <source>
        <strain evidence="9 10">CBS 309.79</strain>
    </source>
</reference>
<feature type="compositionally biased region" description="Basic residues" evidence="6">
    <location>
        <begin position="317"/>
        <end position="329"/>
    </location>
</feature>
<comment type="similarity">
    <text evidence="2">Belongs to the amino acid/polyamine transporter 2 family.</text>
</comment>
<feature type="transmembrane region" description="Helical" evidence="7">
    <location>
        <begin position="639"/>
        <end position="656"/>
    </location>
</feature>
<dbReference type="PANTHER" id="PTHR22950:SF666">
    <property type="entry name" value="VACUOLAR AMINO ACID TRANSPORTER 4"/>
    <property type="match status" value="1"/>
</dbReference>
<feature type="transmembrane region" description="Helical" evidence="7">
    <location>
        <begin position="450"/>
        <end position="468"/>
    </location>
</feature>
<dbReference type="AlphaFoldDB" id="A0A5C3QP66"/>
<evidence type="ECO:0000256" key="3">
    <source>
        <dbReference type="ARBA" id="ARBA00022692"/>
    </source>
</evidence>
<feature type="compositionally biased region" description="Polar residues" evidence="6">
    <location>
        <begin position="60"/>
        <end position="73"/>
    </location>
</feature>
<evidence type="ECO:0000256" key="2">
    <source>
        <dbReference type="ARBA" id="ARBA00008066"/>
    </source>
</evidence>
<feature type="transmembrane region" description="Helical" evidence="7">
    <location>
        <begin position="597"/>
        <end position="618"/>
    </location>
</feature>
<dbReference type="InterPro" id="IPR013057">
    <property type="entry name" value="AA_transpt_TM"/>
</dbReference>
<feature type="compositionally biased region" description="Acidic residues" evidence="6">
    <location>
        <begin position="274"/>
        <end position="292"/>
    </location>
</feature>
<dbReference type="OrthoDB" id="1684102at2759"/>
<evidence type="ECO:0000256" key="7">
    <source>
        <dbReference type="SAM" id="Phobius"/>
    </source>
</evidence>
<name>A0A5C3QP66_9AGAR</name>
<keyword evidence="5 7" id="KW-0472">Membrane</keyword>
<dbReference type="PANTHER" id="PTHR22950">
    <property type="entry name" value="AMINO ACID TRANSPORTER"/>
    <property type="match status" value="1"/>
</dbReference>
<evidence type="ECO:0000313" key="10">
    <source>
        <dbReference type="Proteomes" id="UP000305067"/>
    </source>
</evidence>
<feature type="transmembrane region" description="Helical" evidence="7">
    <location>
        <begin position="662"/>
        <end position="683"/>
    </location>
</feature>
<evidence type="ECO:0000259" key="8">
    <source>
        <dbReference type="Pfam" id="PF01490"/>
    </source>
</evidence>
<proteinExistence type="inferred from homology"/>
<feature type="region of interest" description="Disordered" evidence="6">
    <location>
        <begin position="1"/>
        <end position="109"/>
    </location>
</feature>
<dbReference type="STRING" id="1884261.A0A5C3QP66"/>
<feature type="transmembrane region" description="Helical" evidence="7">
    <location>
        <begin position="408"/>
        <end position="430"/>
    </location>
</feature>
<dbReference type="Pfam" id="PF01490">
    <property type="entry name" value="Aa_trans"/>
    <property type="match status" value="1"/>
</dbReference>